<dbReference type="InterPro" id="IPR013783">
    <property type="entry name" value="Ig-like_fold"/>
</dbReference>
<reference evidence="2 3" key="1">
    <citation type="journal article" date="2013" name="Mar. Genomics">
        <title>Expression of sulfatases in Rhodopirellula baltica and the diversity of sulfatases in the genus Rhodopirellula.</title>
        <authorList>
            <person name="Wegner C.E."/>
            <person name="Richter-Heitmann T."/>
            <person name="Klindworth A."/>
            <person name="Klockow C."/>
            <person name="Richter M."/>
            <person name="Achstetter T."/>
            <person name="Glockner F.O."/>
            <person name="Harder J."/>
        </authorList>
    </citation>
    <scope>NUCLEOTIDE SEQUENCE [LARGE SCALE GENOMIC DNA]</scope>
    <source>
        <strain evidence="2 3">SM1</strain>
    </source>
</reference>
<keyword evidence="3" id="KW-1185">Reference proteome</keyword>
<dbReference type="AlphaFoldDB" id="M5RQU7"/>
<dbReference type="OrthoDB" id="9805017at2"/>
<proteinExistence type="predicted"/>
<gene>
    <name evidence="2" type="ORF">RMSM_01477</name>
</gene>
<dbReference type="EMBL" id="ANOG01000223">
    <property type="protein sequence ID" value="EMI21596.1"/>
    <property type="molecule type" value="Genomic_DNA"/>
</dbReference>
<feature type="domain" description="RapA2 cadherin-like" evidence="1">
    <location>
        <begin position="72"/>
        <end position="166"/>
    </location>
</feature>
<dbReference type="NCBIfam" id="TIGR01965">
    <property type="entry name" value="VCBS_repeat"/>
    <property type="match status" value="2"/>
</dbReference>
<feature type="non-terminal residue" evidence="2">
    <location>
        <position position="233"/>
    </location>
</feature>
<dbReference type="Gene3D" id="2.60.40.10">
    <property type="entry name" value="Immunoglobulins"/>
    <property type="match status" value="2"/>
</dbReference>
<dbReference type="RefSeq" id="WP_008693354.1">
    <property type="nucleotide sequence ID" value="NZ_ANOG01000223.1"/>
</dbReference>
<name>M5RQU7_9BACT</name>
<evidence type="ECO:0000313" key="2">
    <source>
        <dbReference type="EMBL" id="EMI21596.1"/>
    </source>
</evidence>
<sequence>VTAGVAGSASGSVASSVAGSYGAITINADGSYSYIVDNNNAAVQALRNSGDTLDDVFTYTMTDAAGATSTTQITITIQGQNDTPTAVVDTATAVEAGGSGNGTAGVDPTGNVLDNDTDVDSSGNGETKNVTGVAAGVAGSASGSVASSVTGSFGAITINSDGSYSYVVDNNNASVQALRNSGQSLDDVFTYTMTDAGGATSTTQITVTIQGQNDAPTAVADNAVAVESGGLQQ</sequence>
<evidence type="ECO:0000313" key="3">
    <source>
        <dbReference type="Proteomes" id="UP000011991"/>
    </source>
</evidence>
<organism evidence="2 3">
    <name type="scientific">Rhodopirellula maiorica SM1</name>
    <dbReference type="NCBI Taxonomy" id="1265738"/>
    <lineage>
        <taxon>Bacteria</taxon>
        <taxon>Pseudomonadati</taxon>
        <taxon>Planctomycetota</taxon>
        <taxon>Planctomycetia</taxon>
        <taxon>Pirellulales</taxon>
        <taxon>Pirellulaceae</taxon>
        <taxon>Novipirellula</taxon>
    </lineage>
</organism>
<evidence type="ECO:0000259" key="1">
    <source>
        <dbReference type="Pfam" id="PF17803"/>
    </source>
</evidence>
<comment type="caution">
    <text evidence="2">The sequence shown here is derived from an EMBL/GenBank/DDBJ whole genome shotgun (WGS) entry which is preliminary data.</text>
</comment>
<protein>
    <submittedName>
        <fullName evidence="2">Putative secreted protein</fullName>
    </submittedName>
</protein>
<dbReference type="InterPro" id="IPR040853">
    <property type="entry name" value="RapA2_cadherin-like"/>
</dbReference>
<dbReference type="Proteomes" id="UP000011991">
    <property type="component" value="Unassembled WGS sequence"/>
</dbReference>
<dbReference type="Pfam" id="PF17803">
    <property type="entry name" value="Cadherin_4"/>
    <property type="match status" value="1"/>
</dbReference>
<feature type="non-terminal residue" evidence="2">
    <location>
        <position position="1"/>
    </location>
</feature>
<accession>M5RQU7</accession>
<dbReference type="InterPro" id="IPR010221">
    <property type="entry name" value="VCBS_dom"/>
</dbReference>